<evidence type="ECO:0000256" key="3">
    <source>
        <dbReference type="ARBA" id="ARBA00022801"/>
    </source>
</evidence>
<dbReference type="SUPFAM" id="SSF54001">
    <property type="entry name" value="Cysteine proteinases"/>
    <property type="match status" value="1"/>
</dbReference>
<dbReference type="InterPro" id="IPR000064">
    <property type="entry name" value="NLP_P60_dom"/>
</dbReference>
<feature type="domain" description="NlpC/P60" evidence="7">
    <location>
        <begin position="276"/>
        <end position="391"/>
    </location>
</feature>
<dbReference type="PROSITE" id="PS51935">
    <property type="entry name" value="NLPC_P60"/>
    <property type="match status" value="1"/>
</dbReference>
<keyword evidence="9" id="KW-1185">Reference proteome</keyword>
<dbReference type="KEGG" id="slau:SLA_4659"/>
<evidence type="ECO:0000259" key="7">
    <source>
        <dbReference type="PROSITE" id="PS51935"/>
    </source>
</evidence>
<sequence>MASHRKPRTTRPHSPAVGVTTAALASVTLLSAQAPSAQAAPAPRQSVEDVQKQVDRLYREAGVATQKYDRAKEATDGQRRKVGRILDDVAKRTAEINESRRELGSFAAAQYRAGAVGPTATLIFADSPQDYFEQSHLMDRLTERQRTAVADYETKRAAAAKERAAATKSLERLTASQTELRTSKRTVQDKLAEARTLLDRLTAEEKTRLEKLEREREAEARRKAEAQAKAEKARAEAARQKEEAAKAAPTPSRPGTSAPKPSTPPPPSTGGGSSYAAKAADVLAFARAQIGKPYVWGATGPSSYDCSGLTQAAWRAAGVTLPRTTWDQVKVGTRVATADLQPGDLVFFYDDISHVGIYIGGGKMIHAPKPGAYVREESIYYMPIYGSVRPA</sequence>
<keyword evidence="2" id="KW-0645">Protease</keyword>
<organism evidence="8 9">
    <name type="scientific">Streptomyces laurentii</name>
    <dbReference type="NCBI Taxonomy" id="39478"/>
    <lineage>
        <taxon>Bacteria</taxon>
        <taxon>Bacillati</taxon>
        <taxon>Actinomycetota</taxon>
        <taxon>Actinomycetes</taxon>
        <taxon>Kitasatosporales</taxon>
        <taxon>Streptomycetaceae</taxon>
        <taxon>Streptomyces</taxon>
    </lineage>
</organism>
<dbReference type="Proteomes" id="UP000217676">
    <property type="component" value="Chromosome"/>
</dbReference>
<feature type="chain" id="PRO_5007819170" evidence="6">
    <location>
        <begin position="40"/>
        <end position="391"/>
    </location>
</feature>
<evidence type="ECO:0000313" key="8">
    <source>
        <dbReference type="EMBL" id="BAU85543.1"/>
    </source>
</evidence>
<dbReference type="GO" id="GO:0006508">
    <property type="term" value="P:proteolysis"/>
    <property type="evidence" value="ECO:0007669"/>
    <property type="project" value="UniProtKB-KW"/>
</dbReference>
<feature type="signal peptide" evidence="6">
    <location>
        <begin position="1"/>
        <end position="39"/>
    </location>
</feature>
<dbReference type="InterPro" id="IPR038765">
    <property type="entry name" value="Papain-like_cys_pep_sf"/>
</dbReference>
<reference evidence="8 9" key="1">
    <citation type="journal article" date="2016" name="Genome Announc.">
        <title>Complete Genome Sequence of Thiostrepton-Producing Streptomyces laurentii ATCC 31255.</title>
        <authorList>
            <person name="Doi K."/>
            <person name="Fujino Y."/>
            <person name="Nagayoshi Y."/>
            <person name="Ohshima T."/>
            <person name="Ogata S."/>
        </authorList>
    </citation>
    <scope>NUCLEOTIDE SEQUENCE [LARGE SCALE GENOMIC DNA]</scope>
    <source>
        <strain evidence="8 9">ATCC 31255</strain>
    </source>
</reference>
<evidence type="ECO:0000313" key="9">
    <source>
        <dbReference type="Proteomes" id="UP000217676"/>
    </source>
</evidence>
<name>A0A160P4K1_STRLU</name>
<dbReference type="PANTHER" id="PTHR47359">
    <property type="entry name" value="PEPTIDOGLYCAN DL-ENDOPEPTIDASE CWLO"/>
    <property type="match status" value="1"/>
</dbReference>
<evidence type="ECO:0000256" key="4">
    <source>
        <dbReference type="ARBA" id="ARBA00022807"/>
    </source>
</evidence>
<evidence type="ECO:0000256" key="5">
    <source>
        <dbReference type="SAM" id="MobiDB-lite"/>
    </source>
</evidence>
<keyword evidence="6" id="KW-0732">Signal</keyword>
<dbReference type="EMBL" id="AP017424">
    <property type="protein sequence ID" value="BAU85543.1"/>
    <property type="molecule type" value="Genomic_DNA"/>
</dbReference>
<dbReference type="AlphaFoldDB" id="A0A160P4K1"/>
<dbReference type="InterPro" id="IPR051794">
    <property type="entry name" value="PG_Endopeptidase_C40"/>
</dbReference>
<evidence type="ECO:0000256" key="1">
    <source>
        <dbReference type="ARBA" id="ARBA00007074"/>
    </source>
</evidence>
<accession>A0A160P4K1</accession>
<dbReference type="GO" id="GO:0008234">
    <property type="term" value="F:cysteine-type peptidase activity"/>
    <property type="evidence" value="ECO:0007669"/>
    <property type="project" value="UniProtKB-KW"/>
</dbReference>
<evidence type="ECO:0000256" key="2">
    <source>
        <dbReference type="ARBA" id="ARBA00022670"/>
    </source>
</evidence>
<keyword evidence="3" id="KW-0378">Hydrolase</keyword>
<protein>
    <submittedName>
        <fullName evidence="8">NLP/P60 protein</fullName>
    </submittedName>
</protein>
<keyword evidence="4" id="KW-0788">Thiol protease</keyword>
<gene>
    <name evidence="8" type="ORF">SLA_4659</name>
</gene>
<feature type="compositionally biased region" description="Basic and acidic residues" evidence="5">
    <location>
        <begin position="212"/>
        <end position="245"/>
    </location>
</feature>
<dbReference type="Gene3D" id="3.90.1720.10">
    <property type="entry name" value="endopeptidase domain like (from Nostoc punctiforme)"/>
    <property type="match status" value="1"/>
</dbReference>
<evidence type="ECO:0000256" key="6">
    <source>
        <dbReference type="SAM" id="SignalP"/>
    </source>
</evidence>
<comment type="similarity">
    <text evidence="1">Belongs to the peptidase C40 family.</text>
</comment>
<dbReference type="Pfam" id="PF00877">
    <property type="entry name" value="NLPC_P60"/>
    <property type="match status" value="1"/>
</dbReference>
<proteinExistence type="inferred from homology"/>
<feature type="region of interest" description="Disordered" evidence="5">
    <location>
        <begin position="212"/>
        <end position="275"/>
    </location>
</feature>
<dbReference type="PANTHER" id="PTHR47359:SF3">
    <property type="entry name" value="NLP_P60 DOMAIN-CONTAINING PROTEIN-RELATED"/>
    <property type="match status" value="1"/>
</dbReference>
<dbReference type="Gene3D" id="6.10.250.3150">
    <property type="match status" value="1"/>
</dbReference>